<keyword evidence="2" id="KW-1133">Transmembrane helix</keyword>
<feature type="transmembrane region" description="Helical" evidence="2">
    <location>
        <begin position="432"/>
        <end position="452"/>
    </location>
</feature>
<dbReference type="InterPro" id="IPR004043">
    <property type="entry name" value="LCCL"/>
</dbReference>
<dbReference type="OrthoDB" id="441660at2759"/>
<proteinExistence type="predicted"/>
<gene>
    <name evidence="4" type="ORF">DL764_004927</name>
</gene>
<dbReference type="InterPro" id="IPR051957">
    <property type="entry name" value="CRISP-LCCL_domain"/>
</dbReference>
<reference evidence="4 5" key="1">
    <citation type="submission" date="2018-06" db="EMBL/GenBank/DDBJ databases">
        <title>Complete Genomes of Monosporascus.</title>
        <authorList>
            <person name="Robinson A.J."/>
            <person name="Natvig D.O."/>
        </authorList>
    </citation>
    <scope>NUCLEOTIDE SEQUENCE [LARGE SCALE GENOMIC DNA]</scope>
    <source>
        <strain evidence="4 5">CBS 110550</strain>
    </source>
</reference>
<feature type="transmembrane region" description="Helical" evidence="2">
    <location>
        <begin position="351"/>
        <end position="375"/>
    </location>
</feature>
<dbReference type="PROSITE" id="PS50820">
    <property type="entry name" value="LCCL"/>
    <property type="match status" value="1"/>
</dbReference>
<dbReference type="SUPFAM" id="SSF69848">
    <property type="entry name" value="LCCL domain"/>
    <property type="match status" value="1"/>
</dbReference>
<dbReference type="AlphaFoldDB" id="A0A4Q4TCS9"/>
<name>A0A4Q4TCS9_9PEZI</name>
<dbReference type="Pfam" id="PF03815">
    <property type="entry name" value="LCCL"/>
    <property type="match status" value="1"/>
</dbReference>
<dbReference type="Gene3D" id="2.170.130.20">
    <property type="entry name" value="LCCL-like domain"/>
    <property type="match status" value="1"/>
</dbReference>
<organism evidence="4 5">
    <name type="scientific">Monosporascus ibericus</name>
    <dbReference type="NCBI Taxonomy" id="155417"/>
    <lineage>
        <taxon>Eukaryota</taxon>
        <taxon>Fungi</taxon>
        <taxon>Dikarya</taxon>
        <taxon>Ascomycota</taxon>
        <taxon>Pezizomycotina</taxon>
        <taxon>Sordariomycetes</taxon>
        <taxon>Xylariomycetidae</taxon>
        <taxon>Xylariales</taxon>
        <taxon>Xylariales incertae sedis</taxon>
        <taxon>Monosporascus</taxon>
    </lineage>
</organism>
<dbReference type="EMBL" id="QJNU01000243">
    <property type="protein sequence ID" value="RYP03752.1"/>
    <property type="molecule type" value="Genomic_DNA"/>
</dbReference>
<sequence length="678" mass="75845">MSNNRLGVDRVLSPDVEVEQPRESQNYATHPDAPINSPARLDYDEDDSSSLDDPSLPTPRFMQDEGAWKRWRWVPPSIRRVGRAVISWTRGPQNPRVWKIEPVFPRVQHAPLRLMDKFLPRKRHRVYLYMFYVSLWMVIFAIVMWRGQAATEIPVWGKPSSISCTATHWSRNNACGLDGMDCRPFNGSGFAFRCPADCARVQVLNPRAVGAQEVVYRPLVIGGPPDPVSDRSPVYRGDSFICGAAIHAGIVSNQHGGCGVLELVGTGQEYISSTRNGIESIGFDSYFPKSFTFNQDVECRAKDVRWSLLALTVVFTVFLALFTASPGVFFFSTFIAAFWEVGMASDPPSYSTIPSLFSNIVGKFLPAMFCAWVFYDKMGVRRTLDGLTAQFEKTVLWLGGCWVGALSNRTFDFIPIQRLTGHDLEQQPGAKAALAIIVIVLVAIFALQVWFFQQEGRLIRFLKLYLLLIVGIVVCLLLPNLNLRLHHYVIALLLLPGTAVQTRPSLLYQGVLVGLFVNGIARWGFDPVLQTTVALRGDGQIGSPLPVLLPPVINATFPPSIAFRWESPPSPQYDGLSVLVNDVERFRGFFGDEGSSDQFVWTRDNGNGNGSGRALDEYFRFAFMDGTVAYDYTKAGIWNANLEWIEPEPGPSKIRRRDGVEDDDIHRVSKALLHKRVS</sequence>
<dbReference type="SMART" id="SM00603">
    <property type="entry name" value="LCCL"/>
    <property type="match status" value="1"/>
</dbReference>
<feature type="region of interest" description="Disordered" evidence="1">
    <location>
        <begin position="1"/>
        <end position="59"/>
    </location>
</feature>
<dbReference type="InterPro" id="IPR036609">
    <property type="entry name" value="LCCL_sf"/>
</dbReference>
<feature type="transmembrane region" description="Helical" evidence="2">
    <location>
        <begin position="126"/>
        <end position="145"/>
    </location>
</feature>
<keyword evidence="2" id="KW-0472">Membrane</keyword>
<feature type="transmembrane region" description="Helical" evidence="2">
    <location>
        <begin position="395"/>
        <end position="411"/>
    </location>
</feature>
<dbReference type="PANTHER" id="PTHR31331:SF8">
    <property type="entry name" value="LCCL DOMAIN PROTEIN (AFU_ORTHOLOGUE AFUA_5G02970)"/>
    <property type="match status" value="1"/>
</dbReference>
<keyword evidence="2" id="KW-0812">Transmembrane</keyword>
<evidence type="ECO:0000256" key="2">
    <source>
        <dbReference type="SAM" id="Phobius"/>
    </source>
</evidence>
<feature type="domain" description="LCCL" evidence="3">
    <location>
        <begin position="220"/>
        <end position="281"/>
    </location>
</feature>
<evidence type="ECO:0000313" key="4">
    <source>
        <dbReference type="EMBL" id="RYP03752.1"/>
    </source>
</evidence>
<feature type="transmembrane region" description="Helical" evidence="2">
    <location>
        <begin position="464"/>
        <end position="485"/>
    </location>
</feature>
<keyword evidence="5" id="KW-1185">Reference proteome</keyword>
<evidence type="ECO:0000259" key="3">
    <source>
        <dbReference type="PROSITE" id="PS50820"/>
    </source>
</evidence>
<feature type="transmembrane region" description="Helical" evidence="2">
    <location>
        <begin position="506"/>
        <end position="525"/>
    </location>
</feature>
<protein>
    <recommendedName>
        <fullName evidence="3">LCCL domain-containing protein</fullName>
    </recommendedName>
</protein>
<accession>A0A4Q4TCS9</accession>
<evidence type="ECO:0000313" key="5">
    <source>
        <dbReference type="Proteomes" id="UP000293360"/>
    </source>
</evidence>
<dbReference type="Proteomes" id="UP000293360">
    <property type="component" value="Unassembled WGS sequence"/>
</dbReference>
<feature type="transmembrane region" description="Helical" evidence="2">
    <location>
        <begin position="306"/>
        <end position="339"/>
    </location>
</feature>
<comment type="caution">
    <text evidence="4">The sequence shown here is derived from an EMBL/GenBank/DDBJ whole genome shotgun (WGS) entry which is preliminary data.</text>
</comment>
<evidence type="ECO:0000256" key="1">
    <source>
        <dbReference type="SAM" id="MobiDB-lite"/>
    </source>
</evidence>
<dbReference type="PANTHER" id="PTHR31331">
    <property type="entry name" value="LCCL DOMAIN PROTEIN (AFU_ORTHOLOGUE AFUA_5G08630)"/>
    <property type="match status" value="1"/>
</dbReference>
<dbReference type="STRING" id="155417.A0A4Q4TCS9"/>